<reference evidence="5 6" key="1">
    <citation type="submission" date="2010-10" db="EMBL/GenBank/DDBJ databases">
        <authorList>
            <consortium name="The Broad Institute Genome Sequencing Platform"/>
            <person name="Ward D."/>
            <person name="Earl A."/>
            <person name="Feldgarden M."/>
            <person name="Young S.K."/>
            <person name="Gargeya S."/>
            <person name="Zeng Q."/>
            <person name="Alvarado L."/>
            <person name="Berlin A."/>
            <person name="Bochicchio J."/>
            <person name="Chapman S.B."/>
            <person name="Chen Z."/>
            <person name="Freedman E."/>
            <person name="Gellesch M."/>
            <person name="Goldberg J."/>
            <person name="Griggs A."/>
            <person name="Gujja S."/>
            <person name="Heilman E."/>
            <person name="Heiman D."/>
            <person name="Howarth C."/>
            <person name="Mehta T."/>
            <person name="Neiman D."/>
            <person name="Pearson M."/>
            <person name="Roberts A."/>
            <person name="Saif S."/>
            <person name="Shea T."/>
            <person name="Shenoy N."/>
            <person name="Sisk P."/>
            <person name="Stolte C."/>
            <person name="Sykes S."/>
            <person name="White J."/>
            <person name="Yandava C."/>
            <person name="Allen-Vercoe E."/>
            <person name="Sibley C."/>
            <person name="Ambrose C.E."/>
            <person name="Strauss J."/>
            <person name="Daigneault M."/>
            <person name="Haas B."/>
            <person name="Nusbaum C."/>
            <person name="Birren B."/>
        </authorList>
    </citation>
    <scope>NUCLEOTIDE SEQUENCE [LARGE SCALE GENOMIC DNA]</scope>
    <source>
        <strain evidence="5 6">3_1_6</strain>
    </source>
</reference>
<evidence type="ECO:0000259" key="4">
    <source>
        <dbReference type="PROSITE" id="PS50893"/>
    </source>
</evidence>
<dbReference type="AlphaFoldDB" id="E5Y6T6"/>
<feature type="domain" description="ABC transporter" evidence="4">
    <location>
        <begin position="12"/>
        <end position="244"/>
    </location>
</feature>
<proteinExistence type="predicted"/>
<name>E5Y6T6_BILW3</name>
<dbReference type="InterPro" id="IPR017871">
    <property type="entry name" value="ABC_transporter-like_CS"/>
</dbReference>
<dbReference type="InterPro" id="IPR027417">
    <property type="entry name" value="P-loop_NTPase"/>
</dbReference>
<dbReference type="PANTHER" id="PTHR42788">
    <property type="entry name" value="TAURINE IMPORT ATP-BINDING PROTEIN-RELATED"/>
    <property type="match status" value="1"/>
</dbReference>
<dbReference type="PANTHER" id="PTHR42788:SF13">
    <property type="entry name" value="ALIPHATIC SULFONATES IMPORT ATP-BINDING PROTEIN SSUB"/>
    <property type="match status" value="1"/>
</dbReference>
<dbReference type="PROSITE" id="PS50893">
    <property type="entry name" value="ABC_TRANSPORTER_2"/>
    <property type="match status" value="1"/>
</dbReference>
<keyword evidence="3 5" id="KW-0067">ATP-binding</keyword>
<dbReference type="InterPro" id="IPR003593">
    <property type="entry name" value="AAA+_ATPase"/>
</dbReference>
<evidence type="ECO:0000256" key="3">
    <source>
        <dbReference type="ARBA" id="ARBA00022840"/>
    </source>
</evidence>
<dbReference type="STRING" id="563192.HMPREF0179_01921"/>
<accession>E5Y6T6</accession>
<dbReference type="RefSeq" id="WP_005027636.1">
    <property type="nucleotide sequence ID" value="NZ_KE150238.1"/>
</dbReference>
<dbReference type="InterPro" id="IPR003439">
    <property type="entry name" value="ABC_transporter-like_ATP-bd"/>
</dbReference>
<dbReference type="SMART" id="SM00382">
    <property type="entry name" value="AAA"/>
    <property type="match status" value="1"/>
</dbReference>
<dbReference type="SUPFAM" id="SSF52540">
    <property type="entry name" value="P-loop containing nucleoside triphosphate hydrolases"/>
    <property type="match status" value="1"/>
</dbReference>
<keyword evidence="6" id="KW-1185">Reference proteome</keyword>
<keyword evidence="2" id="KW-0547">Nucleotide-binding</keyword>
<dbReference type="GO" id="GO:0005524">
    <property type="term" value="F:ATP binding"/>
    <property type="evidence" value="ECO:0007669"/>
    <property type="project" value="UniProtKB-KW"/>
</dbReference>
<dbReference type="GeneID" id="78084190"/>
<dbReference type="OrthoDB" id="9809450at2"/>
<dbReference type="PROSITE" id="PS00211">
    <property type="entry name" value="ABC_TRANSPORTER_1"/>
    <property type="match status" value="1"/>
</dbReference>
<dbReference type="Gene3D" id="3.40.50.300">
    <property type="entry name" value="P-loop containing nucleotide triphosphate hydrolases"/>
    <property type="match status" value="1"/>
</dbReference>
<dbReference type="eggNOG" id="COG1116">
    <property type="taxonomic scope" value="Bacteria"/>
</dbReference>
<reference evidence="5 6" key="2">
    <citation type="submission" date="2013-04" db="EMBL/GenBank/DDBJ databases">
        <title>The Genome Sequence of Bilophila wadsworthia 3_1_6.</title>
        <authorList>
            <consortium name="The Broad Institute Genomics Platform"/>
            <person name="Earl A."/>
            <person name="Ward D."/>
            <person name="Feldgarden M."/>
            <person name="Gevers D."/>
            <person name="Sibley C."/>
            <person name="Strauss J."/>
            <person name="Allen-Vercoe E."/>
            <person name="Walker B."/>
            <person name="Young S."/>
            <person name="Zeng Q."/>
            <person name="Gargeya S."/>
            <person name="Fitzgerald M."/>
            <person name="Haas B."/>
            <person name="Abouelleil A."/>
            <person name="Allen A.W."/>
            <person name="Alvarado L."/>
            <person name="Arachchi H.M."/>
            <person name="Berlin A.M."/>
            <person name="Chapman S.B."/>
            <person name="Gainer-Dewar J."/>
            <person name="Goldberg J."/>
            <person name="Griggs A."/>
            <person name="Gujja S."/>
            <person name="Hansen M."/>
            <person name="Howarth C."/>
            <person name="Imamovic A."/>
            <person name="Ireland A."/>
            <person name="Larimer J."/>
            <person name="McCowan C."/>
            <person name="Murphy C."/>
            <person name="Pearson M."/>
            <person name="Poon T.W."/>
            <person name="Priest M."/>
            <person name="Roberts A."/>
            <person name="Saif S."/>
            <person name="Shea T."/>
            <person name="Sisk P."/>
            <person name="Sykes S."/>
            <person name="Wortman J."/>
            <person name="Nusbaum C."/>
            <person name="Birren B."/>
        </authorList>
    </citation>
    <scope>NUCLEOTIDE SEQUENCE [LARGE SCALE GENOMIC DNA]</scope>
    <source>
        <strain evidence="5 6">3_1_6</strain>
    </source>
</reference>
<evidence type="ECO:0000256" key="2">
    <source>
        <dbReference type="ARBA" id="ARBA00022741"/>
    </source>
</evidence>
<gene>
    <name evidence="5" type="ORF">HMPREF0179_01921</name>
</gene>
<dbReference type="InterPro" id="IPR050166">
    <property type="entry name" value="ABC_transporter_ATP-bind"/>
</dbReference>
<sequence length="259" mass="29322">MTTCNCEPKLKLRCENVSKTFIQKGNQEVPVIRDVTLDVYENEFLVILGPGQCGKSTLLKIFAGLETPDTGFVTLDGQPITGPGPDRGIVFQGYMLFAWKNVRDNVELGLKLRNIPANERHEIAQHYIDMVGLTGFEKHYPHQLSGGMKQRVGIARAYANSPNIMLLDEPFGQLDAQTRMFMQKETARIWEQEKRTVIFVTNNIDEALFLGDRIILMEGKLPGSIKTEYMIDLPRPREHTSMELLKLRSIITDNTALVL</sequence>
<dbReference type="GO" id="GO:0016887">
    <property type="term" value="F:ATP hydrolysis activity"/>
    <property type="evidence" value="ECO:0007669"/>
    <property type="project" value="InterPro"/>
</dbReference>
<keyword evidence="1" id="KW-0813">Transport</keyword>
<dbReference type="EMBL" id="ADCP02000001">
    <property type="protein sequence ID" value="EFV44277.1"/>
    <property type="molecule type" value="Genomic_DNA"/>
</dbReference>
<comment type="caution">
    <text evidence="5">The sequence shown here is derived from an EMBL/GenBank/DDBJ whole genome shotgun (WGS) entry which is preliminary data.</text>
</comment>
<dbReference type="Proteomes" id="UP000006034">
    <property type="component" value="Unassembled WGS sequence"/>
</dbReference>
<evidence type="ECO:0000313" key="5">
    <source>
        <dbReference type="EMBL" id="EFV44277.1"/>
    </source>
</evidence>
<dbReference type="HOGENOM" id="CLU_000604_1_22_7"/>
<dbReference type="CDD" id="cd03293">
    <property type="entry name" value="ABC_NrtD_SsuB_transporters"/>
    <property type="match status" value="1"/>
</dbReference>
<evidence type="ECO:0000256" key="1">
    <source>
        <dbReference type="ARBA" id="ARBA00022448"/>
    </source>
</evidence>
<protein>
    <submittedName>
        <fullName evidence="5">NitT/TauT family transport system ATP-binding protein</fullName>
    </submittedName>
</protein>
<organism evidence="5 6">
    <name type="scientific">Bilophila wadsworthia (strain 3_1_6)</name>
    <dbReference type="NCBI Taxonomy" id="563192"/>
    <lineage>
        <taxon>Bacteria</taxon>
        <taxon>Pseudomonadati</taxon>
        <taxon>Thermodesulfobacteriota</taxon>
        <taxon>Desulfovibrionia</taxon>
        <taxon>Desulfovibrionales</taxon>
        <taxon>Desulfovibrionaceae</taxon>
        <taxon>Bilophila</taxon>
    </lineage>
</organism>
<evidence type="ECO:0000313" key="6">
    <source>
        <dbReference type="Proteomes" id="UP000006034"/>
    </source>
</evidence>
<dbReference type="Pfam" id="PF00005">
    <property type="entry name" value="ABC_tran"/>
    <property type="match status" value="1"/>
</dbReference>